<dbReference type="Proteomes" id="UP000265520">
    <property type="component" value="Unassembled WGS sequence"/>
</dbReference>
<proteinExistence type="predicted"/>
<evidence type="ECO:0000313" key="2">
    <source>
        <dbReference type="Proteomes" id="UP000265520"/>
    </source>
</evidence>
<organism evidence="1 2">
    <name type="scientific">Trifolium medium</name>
    <dbReference type="NCBI Taxonomy" id="97028"/>
    <lineage>
        <taxon>Eukaryota</taxon>
        <taxon>Viridiplantae</taxon>
        <taxon>Streptophyta</taxon>
        <taxon>Embryophyta</taxon>
        <taxon>Tracheophyta</taxon>
        <taxon>Spermatophyta</taxon>
        <taxon>Magnoliopsida</taxon>
        <taxon>eudicotyledons</taxon>
        <taxon>Gunneridae</taxon>
        <taxon>Pentapetalae</taxon>
        <taxon>rosids</taxon>
        <taxon>fabids</taxon>
        <taxon>Fabales</taxon>
        <taxon>Fabaceae</taxon>
        <taxon>Papilionoideae</taxon>
        <taxon>50 kb inversion clade</taxon>
        <taxon>NPAAA clade</taxon>
        <taxon>Hologalegina</taxon>
        <taxon>IRL clade</taxon>
        <taxon>Trifolieae</taxon>
        <taxon>Trifolium</taxon>
    </lineage>
</organism>
<dbReference type="EMBL" id="LXQA011451707">
    <property type="protein sequence ID" value="MCI97701.1"/>
    <property type="molecule type" value="Genomic_DNA"/>
</dbReference>
<comment type="caution">
    <text evidence="1">The sequence shown here is derived from an EMBL/GenBank/DDBJ whole genome shotgun (WGS) entry which is preliminary data.</text>
</comment>
<sequence>MMGDGGDVDMKERLVKWEEVVAEKQMMNMSYKVEMNDRSWVVDEVKWCL</sequence>
<evidence type="ECO:0000313" key="1">
    <source>
        <dbReference type="EMBL" id="MCI97701.1"/>
    </source>
</evidence>
<protein>
    <submittedName>
        <fullName evidence="1">Uncharacterized protein</fullName>
    </submittedName>
</protein>
<reference evidence="1 2" key="1">
    <citation type="journal article" date="2018" name="Front. Plant Sci.">
        <title>Red Clover (Trifolium pratense) and Zigzag Clover (T. medium) - A Picture of Genomic Similarities and Differences.</title>
        <authorList>
            <person name="Dluhosova J."/>
            <person name="Istvanek J."/>
            <person name="Nedelnik J."/>
            <person name="Repkova J."/>
        </authorList>
    </citation>
    <scope>NUCLEOTIDE SEQUENCE [LARGE SCALE GENOMIC DNA]</scope>
    <source>
        <strain evidence="2">cv. 10/8</strain>
        <tissue evidence="1">Leaf</tissue>
    </source>
</reference>
<name>A0A392WG60_9FABA</name>
<keyword evidence="2" id="KW-1185">Reference proteome</keyword>
<dbReference type="AlphaFoldDB" id="A0A392WG60"/>
<feature type="non-terminal residue" evidence="1">
    <location>
        <position position="49"/>
    </location>
</feature>
<accession>A0A392WG60</accession>